<feature type="region of interest" description="Disordered" evidence="1">
    <location>
        <begin position="147"/>
        <end position="184"/>
    </location>
</feature>
<dbReference type="Gene3D" id="3.30.1330.30">
    <property type="match status" value="1"/>
</dbReference>
<name>A0A9D1RQL5_9CORY</name>
<organism evidence="2 3">
    <name type="scientific">Candidatus Corynebacterium avicola</name>
    <dbReference type="NCBI Taxonomy" id="2838527"/>
    <lineage>
        <taxon>Bacteria</taxon>
        <taxon>Bacillati</taxon>
        <taxon>Actinomycetota</taxon>
        <taxon>Actinomycetes</taxon>
        <taxon>Mycobacteriales</taxon>
        <taxon>Corynebacteriaceae</taxon>
        <taxon>Corynebacterium</taxon>
    </lineage>
</organism>
<dbReference type="Proteomes" id="UP000824190">
    <property type="component" value="Unassembled WGS sequence"/>
</dbReference>
<gene>
    <name evidence="2" type="ORF">H9870_08730</name>
</gene>
<proteinExistence type="predicted"/>
<dbReference type="AlphaFoldDB" id="A0A9D1RQL5"/>
<dbReference type="EMBL" id="DXGC01000075">
    <property type="protein sequence ID" value="HIW91730.1"/>
    <property type="molecule type" value="Genomic_DNA"/>
</dbReference>
<sequence length="360" mass="38353">MKLDTVRSIADQQGPFTTVYLEGRAPSEDAPDQLRLRWKALREHLSENGATEDSLTPLDDILTGSAPDKAREINADGRVLVADDSGVLLNEPWDAKPGSGDSAHVSDVPELASYVRERDAAVRLLVVIADQTGAVVRRTVATEDKNLVDDSSGTEVTVEASSEDDVQKPRQGALSHSQIQRSADEAVKQNARGIADRLGEIADEWAPDIILLAGETQGRSAVRTELEEQLPALAELLQETEDGGTADNSGAGAEEALSDVISTVASDVSAGIRLAETERFEKARVRNLAVTGSEAVKRAADLGAVETLLLQYEDTAADESKLLVTCAYTDADAALIDVATPGNIAAILRYELPEELTSTN</sequence>
<dbReference type="InterPro" id="IPR029064">
    <property type="entry name" value="Ribosomal_eL30-like_sf"/>
</dbReference>
<evidence type="ECO:0000313" key="2">
    <source>
        <dbReference type="EMBL" id="HIW91730.1"/>
    </source>
</evidence>
<evidence type="ECO:0008006" key="4">
    <source>
        <dbReference type="Google" id="ProtNLM"/>
    </source>
</evidence>
<dbReference type="Pfam" id="PF18844">
    <property type="entry name" value="baeRF_family2"/>
    <property type="match status" value="1"/>
</dbReference>
<dbReference type="InterPro" id="IPR040701">
    <property type="entry name" value="Bact_RF_family2"/>
</dbReference>
<protein>
    <recommendedName>
        <fullName evidence="4">Peptide chain release factor 2</fullName>
    </recommendedName>
</protein>
<comment type="caution">
    <text evidence="2">The sequence shown here is derived from an EMBL/GenBank/DDBJ whole genome shotgun (WGS) entry which is preliminary data.</text>
</comment>
<reference evidence="2" key="1">
    <citation type="journal article" date="2021" name="PeerJ">
        <title>Extensive microbial diversity within the chicken gut microbiome revealed by metagenomics and culture.</title>
        <authorList>
            <person name="Gilroy R."/>
            <person name="Ravi A."/>
            <person name="Getino M."/>
            <person name="Pursley I."/>
            <person name="Horton D.L."/>
            <person name="Alikhan N.F."/>
            <person name="Baker D."/>
            <person name="Gharbi K."/>
            <person name="Hall N."/>
            <person name="Watson M."/>
            <person name="Adriaenssens E.M."/>
            <person name="Foster-Nyarko E."/>
            <person name="Jarju S."/>
            <person name="Secka A."/>
            <person name="Antonio M."/>
            <person name="Oren A."/>
            <person name="Chaudhuri R.R."/>
            <person name="La Ragione R."/>
            <person name="Hildebrand F."/>
            <person name="Pallen M.J."/>
        </authorList>
    </citation>
    <scope>NUCLEOTIDE SEQUENCE</scope>
    <source>
        <strain evidence="2">CHK32-1732</strain>
    </source>
</reference>
<evidence type="ECO:0000256" key="1">
    <source>
        <dbReference type="SAM" id="MobiDB-lite"/>
    </source>
</evidence>
<reference evidence="2" key="2">
    <citation type="submission" date="2021-04" db="EMBL/GenBank/DDBJ databases">
        <authorList>
            <person name="Gilroy R."/>
        </authorList>
    </citation>
    <scope>NUCLEOTIDE SEQUENCE</scope>
    <source>
        <strain evidence="2">CHK32-1732</strain>
    </source>
</reference>
<evidence type="ECO:0000313" key="3">
    <source>
        <dbReference type="Proteomes" id="UP000824190"/>
    </source>
</evidence>
<accession>A0A9D1RQL5</accession>